<gene>
    <name evidence="1" type="ORF">F3Y22_tig00110384pilonHSYRG00472</name>
</gene>
<protein>
    <submittedName>
        <fullName evidence="1">Uncharacterized protein</fullName>
    </submittedName>
</protein>
<keyword evidence="2" id="KW-1185">Reference proteome</keyword>
<evidence type="ECO:0000313" key="1">
    <source>
        <dbReference type="EMBL" id="KAE8707325.1"/>
    </source>
</evidence>
<dbReference type="EMBL" id="VEPZ02000964">
    <property type="protein sequence ID" value="KAE8707325.1"/>
    <property type="molecule type" value="Genomic_DNA"/>
</dbReference>
<dbReference type="AlphaFoldDB" id="A0A6A3AW76"/>
<organism evidence="1 2">
    <name type="scientific">Hibiscus syriacus</name>
    <name type="common">Rose of Sharon</name>
    <dbReference type="NCBI Taxonomy" id="106335"/>
    <lineage>
        <taxon>Eukaryota</taxon>
        <taxon>Viridiplantae</taxon>
        <taxon>Streptophyta</taxon>
        <taxon>Embryophyta</taxon>
        <taxon>Tracheophyta</taxon>
        <taxon>Spermatophyta</taxon>
        <taxon>Magnoliopsida</taxon>
        <taxon>eudicotyledons</taxon>
        <taxon>Gunneridae</taxon>
        <taxon>Pentapetalae</taxon>
        <taxon>rosids</taxon>
        <taxon>malvids</taxon>
        <taxon>Malvales</taxon>
        <taxon>Malvaceae</taxon>
        <taxon>Malvoideae</taxon>
        <taxon>Hibiscus</taxon>
    </lineage>
</organism>
<sequence length="281" mass="31343">MMMKMSHERGKAVEVYNDNVGRFHDYYRTASDVRCKKHPQQSPFGVCAYCLEARLLNLVCSDCGVQHLSTCSCLEIASDTRSSYGVGGRVSLLIENENKEQTEKSEEVFLIKRSNSSRVGMKKKNGFWRIIRLFKKKREKDCNNCGGADEKSDDLWVVNCTGVSRSRSLCSFKGGGLFQSGDGIDSMNFSGARSSISAARSSCFNGSWGAGDNGFNGANRRSNFTRGDYDSGFIDLHVGFEEESKGYIPTSSCPLTMDERGGKKSRRSFKGWQWIFKASEK</sequence>
<evidence type="ECO:0000313" key="2">
    <source>
        <dbReference type="Proteomes" id="UP000436088"/>
    </source>
</evidence>
<dbReference type="Proteomes" id="UP000436088">
    <property type="component" value="Unassembled WGS sequence"/>
</dbReference>
<name>A0A6A3AW76_HIBSY</name>
<proteinExistence type="predicted"/>
<accession>A0A6A3AW76</accession>
<comment type="caution">
    <text evidence="1">The sequence shown here is derived from an EMBL/GenBank/DDBJ whole genome shotgun (WGS) entry which is preliminary data.</text>
</comment>
<dbReference type="PANTHER" id="PTHR34197:SF5">
    <property type="match status" value="1"/>
</dbReference>
<dbReference type="PANTHER" id="PTHR34197">
    <property type="entry name" value="OS04G0591300 PROTEIN"/>
    <property type="match status" value="1"/>
</dbReference>
<reference evidence="1" key="1">
    <citation type="submission" date="2019-09" db="EMBL/GenBank/DDBJ databases">
        <title>Draft genome information of white flower Hibiscus syriacus.</title>
        <authorList>
            <person name="Kim Y.-M."/>
        </authorList>
    </citation>
    <scope>NUCLEOTIDE SEQUENCE [LARGE SCALE GENOMIC DNA]</scope>
    <source>
        <strain evidence="1">YM2019G1</strain>
    </source>
</reference>